<dbReference type="Proteomes" id="UP000054011">
    <property type="component" value="Unassembled WGS sequence"/>
</dbReference>
<sequence length="423" mass="43961">MARRKGDDPGMRPPHGRRPLLGSVPAALVTLLALALPFAHPSPAAALTAGTVGTGGPGRFDGPSPGAEVSRLLDEAARITAAYERGRRGAAAQQVKADRLQAELARTRRELAALNRRVGELARAQYRTGGSVAVAASRLLLADDPEDALRAQGVERQADAAVDRLLTRTARAERRLADAAARARAAWRELEERRDRLAQVRRDLVARLERARWRLQAAADRSVAAGTCRGVTSTAQPDGPAAPARPAAPGGLTAPGSPGGAEPPHPAAAATEAAAGTEGGGGTWVAPVSEEDGYTLSAPFAGRGRHWAHRHTGQDFAVDIGTPVRAIGAGRVHSVACGGAFGIEVVVRHAEGWYSQYAHLASAAVAPGRAVTAGQRIGLAGTTGNSTGPHLHFEVRLTPHLGSGVDPVRWLRERGVTLSGGPR</sequence>
<gene>
    <name evidence="4" type="ORF">ATE80_11270</name>
</gene>
<dbReference type="Pfam" id="PF01551">
    <property type="entry name" value="Peptidase_M23"/>
    <property type="match status" value="1"/>
</dbReference>
<keyword evidence="1" id="KW-0175">Coiled coil</keyword>
<dbReference type="PANTHER" id="PTHR21666:SF270">
    <property type="entry name" value="MUREIN HYDROLASE ACTIVATOR ENVC"/>
    <property type="match status" value="1"/>
</dbReference>
<evidence type="ECO:0000256" key="1">
    <source>
        <dbReference type="SAM" id="Coils"/>
    </source>
</evidence>
<comment type="caution">
    <text evidence="4">The sequence shown here is derived from an EMBL/GenBank/DDBJ whole genome shotgun (WGS) entry which is preliminary data.</text>
</comment>
<proteinExistence type="predicted"/>
<dbReference type="PANTHER" id="PTHR21666">
    <property type="entry name" value="PEPTIDASE-RELATED"/>
    <property type="match status" value="1"/>
</dbReference>
<reference evidence="4 5" key="1">
    <citation type="submission" date="2015-11" db="EMBL/GenBank/DDBJ databases">
        <title>Genome-wide analysis reveals the secondary metabolome in Streptomyces kanasensis ZX01.</title>
        <authorList>
            <person name="Zhang G."/>
            <person name="Han L."/>
            <person name="Feng J."/>
            <person name="Zhang X."/>
        </authorList>
    </citation>
    <scope>NUCLEOTIDE SEQUENCE [LARGE SCALE GENOMIC DNA]</scope>
    <source>
        <strain evidence="4 5">ZX01</strain>
    </source>
</reference>
<dbReference type="AlphaFoldDB" id="A0A100Y6P5"/>
<dbReference type="InterPro" id="IPR011055">
    <property type="entry name" value="Dup_hybrid_motif"/>
</dbReference>
<evidence type="ECO:0000313" key="4">
    <source>
        <dbReference type="EMBL" id="KUH38709.1"/>
    </source>
</evidence>
<feature type="domain" description="M23ase beta-sheet core" evidence="3">
    <location>
        <begin position="310"/>
        <end position="397"/>
    </location>
</feature>
<feature type="region of interest" description="Disordered" evidence="2">
    <location>
        <begin position="230"/>
        <end position="288"/>
    </location>
</feature>
<dbReference type="SUPFAM" id="SSF51261">
    <property type="entry name" value="Duplicated hybrid motif"/>
    <property type="match status" value="1"/>
</dbReference>
<dbReference type="CDD" id="cd12797">
    <property type="entry name" value="M23_peptidase"/>
    <property type="match status" value="1"/>
</dbReference>
<dbReference type="InterPro" id="IPR016047">
    <property type="entry name" value="M23ase_b-sheet_dom"/>
</dbReference>
<dbReference type="EMBL" id="LNSV01000022">
    <property type="protein sequence ID" value="KUH38709.1"/>
    <property type="molecule type" value="Genomic_DNA"/>
</dbReference>
<protein>
    <recommendedName>
        <fullName evidence="3">M23ase beta-sheet core domain-containing protein</fullName>
    </recommendedName>
</protein>
<dbReference type="Gene3D" id="2.70.70.10">
    <property type="entry name" value="Glucose Permease (Domain IIA)"/>
    <property type="match status" value="1"/>
</dbReference>
<feature type="compositionally biased region" description="Low complexity" evidence="2">
    <location>
        <begin position="235"/>
        <end position="260"/>
    </location>
</feature>
<dbReference type="FunFam" id="2.70.70.10:FF:000013">
    <property type="entry name" value="Peptidase family M23"/>
    <property type="match status" value="1"/>
</dbReference>
<dbReference type="InterPro" id="IPR050570">
    <property type="entry name" value="Cell_wall_metabolism_enzyme"/>
</dbReference>
<dbReference type="STRING" id="936756.ATE80_11270"/>
<dbReference type="GO" id="GO:0004222">
    <property type="term" value="F:metalloendopeptidase activity"/>
    <property type="evidence" value="ECO:0007669"/>
    <property type="project" value="TreeGrafter"/>
</dbReference>
<evidence type="ECO:0000256" key="2">
    <source>
        <dbReference type="SAM" id="MobiDB-lite"/>
    </source>
</evidence>
<organism evidence="4 5">
    <name type="scientific">Streptomyces kanasensis</name>
    <dbReference type="NCBI Taxonomy" id="936756"/>
    <lineage>
        <taxon>Bacteria</taxon>
        <taxon>Bacillati</taxon>
        <taxon>Actinomycetota</taxon>
        <taxon>Actinomycetes</taxon>
        <taxon>Kitasatosporales</taxon>
        <taxon>Streptomycetaceae</taxon>
        <taxon>Streptomyces</taxon>
    </lineage>
</organism>
<evidence type="ECO:0000313" key="5">
    <source>
        <dbReference type="Proteomes" id="UP000054011"/>
    </source>
</evidence>
<keyword evidence="5" id="KW-1185">Reference proteome</keyword>
<evidence type="ECO:0000259" key="3">
    <source>
        <dbReference type="Pfam" id="PF01551"/>
    </source>
</evidence>
<name>A0A100Y6P5_9ACTN</name>
<feature type="coiled-coil region" evidence="1">
    <location>
        <begin position="90"/>
        <end position="124"/>
    </location>
</feature>
<accession>A0A100Y6P5</accession>
<feature type="compositionally biased region" description="Low complexity" evidence="2">
    <location>
        <begin position="267"/>
        <end position="276"/>
    </location>
</feature>